<proteinExistence type="predicted"/>
<sequence length="242" mass="27497">MHLFSPCHLWKAALVICMAKGVYPSAYHGPPDQTGLNADMFDDKALVHQAPHDGNLAYDADRAKDSDLDDDDDLAYAESNNGTGIHYGKCYRLYDDELWLGGDSSPWNYYVFGRRSNVQTFQLCKKMTTCERQNTNDQEVRDGGKFYLWDFRGNHYSKTGEFAACNTLGNFYAAGTSYRNYAYFQVYTDDCPNGHYFCYLTLNMVGQPSGHNGLQIKNNYLQNDYSGSTVTLRFKEVKCPDP</sequence>
<accession>A1DK25</accession>
<evidence type="ECO:0000313" key="2">
    <source>
        <dbReference type="EMBL" id="EAW17064.1"/>
    </source>
</evidence>
<name>A1DK25_NEOFI</name>
<keyword evidence="3" id="KW-1185">Reference proteome</keyword>
<dbReference type="eggNOG" id="ENOG502T0PQ">
    <property type="taxonomic scope" value="Eukaryota"/>
</dbReference>
<feature type="signal peptide" evidence="1">
    <location>
        <begin position="1"/>
        <end position="24"/>
    </location>
</feature>
<dbReference type="GeneID" id="4585384"/>
<keyword evidence="1" id="KW-0732">Signal</keyword>
<gene>
    <name evidence="2" type="ORF">NFIA_004200</name>
</gene>
<dbReference type="HOGENOM" id="CLU_100636_0_0_1"/>
<dbReference type="RefSeq" id="XP_001258961.1">
    <property type="nucleotide sequence ID" value="XM_001258960.1"/>
</dbReference>
<dbReference type="VEuPathDB" id="FungiDB:NFIA_004200"/>
<dbReference type="AlphaFoldDB" id="A1DK25"/>
<dbReference type="KEGG" id="nfi:NFIA_004200"/>
<dbReference type="Proteomes" id="UP000006702">
    <property type="component" value="Unassembled WGS sequence"/>
</dbReference>
<protein>
    <submittedName>
        <fullName evidence="2">Uncharacterized protein</fullName>
    </submittedName>
</protein>
<feature type="chain" id="PRO_5002634106" evidence="1">
    <location>
        <begin position="25"/>
        <end position="242"/>
    </location>
</feature>
<organism evidence="2 3">
    <name type="scientific">Neosartorya fischeri (strain ATCC 1020 / DSM 3700 / CBS 544.65 / FGSC A1164 / JCM 1740 / NRRL 181 / WB 181)</name>
    <name type="common">Aspergillus fischerianus</name>
    <dbReference type="NCBI Taxonomy" id="331117"/>
    <lineage>
        <taxon>Eukaryota</taxon>
        <taxon>Fungi</taxon>
        <taxon>Dikarya</taxon>
        <taxon>Ascomycota</taxon>
        <taxon>Pezizomycotina</taxon>
        <taxon>Eurotiomycetes</taxon>
        <taxon>Eurotiomycetidae</taxon>
        <taxon>Eurotiales</taxon>
        <taxon>Aspergillaceae</taxon>
        <taxon>Aspergillus</taxon>
        <taxon>Aspergillus subgen. Fumigati</taxon>
    </lineage>
</organism>
<dbReference type="OMA" id="WDFRGNH"/>
<dbReference type="OrthoDB" id="4917178at2759"/>
<dbReference type="EMBL" id="DS027697">
    <property type="protein sequence ID" value="EAW17064.1"/>
    <property type="molecule type" value="Genomic_DNA"/>
</dbReference>
<evidence type="ECO:0000256" key="1">
    <source>
        <dbReference type="SAM" id="SignalP"/>
    </source>
</evidence>
<evidence type="ECO:0000313" key="3">
    <source>
        <dbReference type="Proteomes" id="UP000006702"/>
    </source>
</evidence>
<reference evidence="3" key="1">
    <citation type="journal article" date="2008" name="PLoS Genet.">
        <title>Genomic islands in the pathogenic filamentous fungus Aspergillus fumigatus.</title>
        <authorList>
            <person name="Fedorova N.D."/>
            <person name="Khaldi N."/>
            <person name="Joardar V.S."/>
            <person name="Maiti R."/>
            <person name="Amedeo P."/>
            <person name="Anderson M.J."/>
            <person name="Crabtree J."/>
            <person name="Silva J.C."/>
            <person name="Badger J.H."/>
            <person name="Albarraq A."/>
            <person name="Angiuoli S."/>
            <person name="Bussey H."/>
            <person name="Bowyer P."/>
            <person name="Cotty P.J."/>
            <person name="Dyer P.S."/>
            <person name="Egan A."/>
            <person name="Galens K."/>
            <person name="Fraser-Liggett C.M."/>
            <person name="Haas B.J."/>
            <person name="Inman J.M."/>
            <person name="Kent R."/>
            <person name="Lemieux S."/>
            <person name="Malavazi I."/>
            <person name="Orvis J."/>
            <person name="Roemer T."/>
            <person name="Ronning C.M."/>
            <person name="Sundaram J.P."/>
            <person name="Sutton G."/>
            <person name="Turner G."/>
            <person name="Venter J.C."/>
            <person name="White O.R."/>
            <person name="Whitty B.R."/>
            <person name="Youngman P."/>
            <person name="Wolfe K.H."/>
            <person name="Goldman G.H."/>
            <person name="Wortman J.R."/>
            <person name="Jiang B."/>
            <person name="Denning D.W."/>
            <person name="Nierman W.C."/>
        </authorList>
    </citation>
    <scope>NUCLEOTIDE SEQUENCE [LARGE SCALE GENOMIC DNA]</scope>
    <source>
        <strain evidence="3">ATCC 1020 / DSM 3700 / CBS 544.65 / FGSC A1164 / JCM 1740 / NRRL 181 / WB 181</strain>
    </source>
</reference>